<feature type="region of interest" description="Disordered" evidence="1">
    <location>
        <begin position="1"/>
        <end position="50"/>
    </location>
</feature>
<feature type="compositionally biased region" description="Polar residues" evidence="1">
    <location>
        <begin position="301"/>
        <end position="312"/>
    </location>
</feature>
<dbReference type="Proteomes" id="UP001362999">
    <property type="component" value="Unassembled WGS sequence"/>
</dbReference>
<sequence length="687" mass="74846">ATPPPTPSSASSSSSSPPPYRTADEPSPKKRQRYSSTPRQPQPSTFATADEINAEREASALRMFDVWSTLAEKYSRRIDEDDIVDLVTGEIVKDRGVLSAEPPWKFGRFADDSVDDSSGSEDDEGEGEGEDDIDELDLLAPESLQILPRVVPPVQTVDPADAKDLEEFLEAEQKRRQECGYSEASEDEGSTDGDADAASDESQTTVTVDTVPLPEESDDELGSWGAIDESNIICPVDTPNDTEIIEVLDSPSLTPTPKPHTPPRAKPGFEKPRLQLHTPPHSRTPSILSSLEGFIPVATPPLSSSVNYPTTKNPEHGASRTRAPSRVRALSPAPQDYTDPDRLPKLNLAEVVIERGRSVHKRVSGPPEHRAKVKKFNAHAAEGCGESSKQPIPKLEATPQSRSTLGRRTGITSSPPTTPQMPRTGKRKRNSLSSESKTLSVPHADSLPTSSDSSPGKRERRSVSVQSRPYKSGIKSENELDSEVDSEPHHYARQMSAMPYYPPPPFYPYHPPYPHQDAHAAMPIQDQAQMIISQAMLQLSTLLTAPWPGQPSTPSGHRHSTAPTPSRSSSFVYPTTPHHPHTHPYVFNSGASVGTLPPSSPPSSSPIRSSSAGRRASLVPRSRSRGRRVSFKVDDLEDDTVESYGQDSSSGHGGAEDTSPFIRRDKGKGKMVTHTYEDESPTRKPKK</sequence>
<dbReference type="GO" id="GO:0005634">
    <property type="term" value="C:nucleus"/>
    <property type="evidence" value="ECO:0007669"/>
    <property type="project" value="InterPro"/>
</dbReference>
<feature type="region of interest" description="Disordered" evidence="1">
    <location>
        <begin position="102"/>
        <end position="137"/>
    </location>
</feature>
<feature type="compositionally biased region" description="Basic and acidic residues" evidence="1">
    <location>
        <begin position="675"/>
        <end position="687"/>
    </location>
</feature>
<comment type="caution">
    <text evidence="2">The sequence shown here is derived from an EMBL/GenBank/DDBJ whole genome shotgun (WGS) entry which is preliminary data.</text>
</comment>
<feature type="region of interest" description="Disordered" evidence="1">
    <location>
        <begin position="299"/>
        <end position="486"/>
    </location>
</feature>
<feature type="non-terminal residue" evidence="2">
    <location>
        <position position="687"/>
    </location>
</feature>
<feature type="compositionally biased region" description="Polar residues" evidence="1">
    <location>
        <begin position="398"/>
        <end position="415"/>
    </location>
</feature>
<feature type="region of interest" description="Disordered" evidence="1">
    <location>
        <begin position="150"/>
        <end position="226"/>
    </location>
</feature>
<feature type="compositionally biased region" description="Pro residues" evidence="1">
    <location>
        <begin position="254"/>
        <end position="265"/>
    </location>
</feature>
<feature type="region of interest" description="Disordered" evidence="1">
    <location>
        <begin position="546"/>
        <end position="687"/>
    </location>
</feature>
<reference evidence="2 3" key="1">
    <citation type="journal article" date="2024" name="J Genomics">
        <title>Draft genome sequencing and assembly of Favolaschia claudopus CIRM-BRFM 2984 isolated from oak limbs.</title>
        <authorList>
            <person name="Navarro D."/>
            <person name="Drula E."/>
            <person name="Chaduli D."/>
            <person name="Cazenave R."/>
            <person name="Ahrendt S."/>
            <person name="Wang J."/>
            <person name="Lipzen A."/>
            <person name="Daum C."/>
            <person name="Barry K."/>
            <person name="Grigoriev I.V."/>
            <person name="Favel A."/>
            <person name="Rosso M.N."/>
            <person name="Martin F."/>
        </authorList>
    </citation>
    <scope>NUCLEOTIDE SEQUENCE [LARGE SCALE GENOMIC DNA]</scope>
    <source>
        <strain evidence="2 3">CIRM-BRFM 2984</strain>
    </source>
</reference>
<dbReference type="Gene3D" id="6.10.250.2010">
    <property type="match status" value="1"/>
</dbReference>
<feature type="region of interest" description="Disordered" evidence="1">
    <location>
        <begin position="249"/>
        <end position="287"/>
    </location>
</feature>
<dbReference type="Pfam" id="PF10384">
    <property type="entry name" value="Scm3"/>
    <property type="match status" value="1"/>
</dbReference>
<name>A0AAW0BC93_9AGAR</name>
<evidence type="ECO:0000313" key="3">
    <source>
        <dbReference type="Proteomes" id="UP001362999"/>
    </source>
</evidence>
<feature type="compositionally biased region" description="Basic and acidic residues" evidence="1">
    <location>
        <begin position="160"/>
        <end position="178"/>
    </location>
</feature>
<dbReference type="GO" id="GO:0042393">
    <property type="term" value="F:histone binding"/>
    <property type="evidence" value="ECO:0007669"/>
    <property type="project" value="InterPro"/>
</dbReference>
<protein>
    <submittedName>
        <fullName evidence="2">Uncharacterized protein</fullName>
    </submittedName>
</protein>
<feature type="compositionally biased region" description="Acidic residues" evidence="1">
    <location>
        <begin position="184"/>
        <end position="199"/>
    </location>
</feature>
<feature type="compositionally biased region" description="Polar residues" evidence="1">
    <location>
        <begin position="34"/>
        <end position="47"/>
    </location>
</feature>
<evidence type="ECO:0000313" key="2">
    <source>
        <dbReference type="EMBL" id="KAK7023818.1"/>
    </source>
</evidence>
<dbReference type="InterPro" id="IPR018465">
    <property type="entry name" value="Scm3/HJURP"/>
</dbReference>
<feature type="compositionally biased region" description="Polar residues" evidence="1">
    <location>
        <begin position="550"/>
        <end position="573"/>
    </location>
</feature>
<proteinExistence type="predicted"/>
<feature type="compositionally biased region" description="Acidic residues" evidence="1">
    <location>
        <begin position="112"/>
        <end position="137"/>
    </location>
</feature>
<dbReference type="AlphaFoldDB" id="A0AAW0BC93"/>
<organism evidence="2 3">
    <name type="scientific">Favolaschia claudopus</name>
    <dbReference type="NCBI Taxonomy" id="2862362"/>
    <lineage>
        <taxon>Eukaryota</taxon>
        <taxon>Fungi</taxon>
        <taxon>Dikarya</taxon>
        <taxon>Basidiomycota</taxon>
        <taxon>Agaricomycotina</taxon>
        <taxon>Agaricomycetes</taxon>
        <taxon>Agaricomycetidae</taxon>
        <taxon>Agaricales</taxon>
        <taxon>Marasmiineae</taxon>
        <taxon>Mycenaceae</taxon>
        <taxon>Favolaschia</taxon>
    </lineage>
</organism>
<gene>
    <name evidence="2" type="ORF">R3P38DRAFT_2463565</name>
</gene>
<feature type="non-terminal residue" evidence="2">
    <location>
        <position position="1"/>
    </location>
</feature>
<evidence type="ECO:0000256" key="1">
    <source>
        <dbReference type="SAM" id="MobiDB-lite"/>
    </source>
</evidence>
<accession>A0AAW0BC93</accession>
<dbReference type="EMBL" id="JAWWNJ010000035">
    <property type="protein sequence ID" value="KAK7023818.1"/>
    <property type="molecule type" value="Genomic_DNA"/>
</dbReference>
<keyword evidence="3" id="KW-1185">Reference proteome</keyword>